<dbReference type="Pfam" id="PF01979">
    <property type="entry name" value="Amidohydro_1"/>
    <property type="match status" value="1"/>
</dbReference>
<dbReference type="PANTHER" id="PTHR43794">
    <property type="entry name" value="AMINOHYDROLASE SSNA-RELATED"/>
    <property type="match status" value="1"/>
</dbReference>
<dbReference type="SUPFAM" id="SSF51556">
    <property type="entry name" value="Metallo-dependent hydrolases"/>
    <property type="match status" value="1"/>
</dbReference>
<evidence type="ECO:0000256" key="1">
    <source>
        <dbReference type="ARBA" id="ARBA00022801"/>
    </source>
</evidence>
<reference evidence="3" key="1">
    <citation type="submission" date="2020-05" db="EMBL/GenBank/DDBJ databases">
        <authorList>
            <person name="Chiriac C."/>
            <person name="Salcher M."/>
            <person name="Ghai R."/>
            <person name="Kavagutti S V."/>
        </authorList>
    </citation>
    <scope>NUCLEOTIDE SEQUENCE</scope>
</reference>
<dbReference type="Gene3D" id="3.20.20.140">
    <property type="entry name" value="Metal-dependent hydrolases"/>
    <property type="match status" value="1"/>
</dbReference>
<dbReference type="InterPro" id="IPR050287">
    <property type="entry name" value="MTA/SAH_deaminase"/>
</dbReference>
<dbReference type="InterPro" id="IPR011059">
    <property type="entry name" value="Metal-dep_hydrolase_composite"/>
</dbReference>
<dbReference type="PANTHER" id="PTHR43794:SF11">
    <property type="entry name" value="AMIDOHYDROLASE-RELATED DOMAIN-CONTAINING PROTEIN"/>
    <property type="match status" value="1"/>
</dbReference>
<evidence type="ECO:0000313" key="3">
    <source>
        <dbReference type="EMBL" id="CAB4346285.1"/>
    </source>
</evidence>
<keyword evidence="1" id="KW-0378">Hydrolase</keyword>
<accession>A0A6J5ZW14</accession>
<sequence length="489" mass="50974">MGCDVLRPDGSVSEGAGLWIEDGLIVDAPADPGEQFEQIDGDGLLAVPGLVNAHSHSPEACLRGIGEGLTLEPWLIMMFASSGPYSEQDHYDCALASAAEMLRAGVTTVVDHLWMTPPSGAAIDGAMRAYRDAGIRATIAPLMGDRDYTEELAASVGIDLGDASIAAQIKLLPADELIEILSGAFDRWHGAEGGRLRILAGPSGIQWASDELLEGLAATARANGSGIHVHLLETFVQDASCRLRFGRSTVAALDELGILGPDCSFPHSVWLDDDEVALIADRGAVVVHNPAANQRLGSGRAPIAALLDAGATVALGTDGAASSDNHDLWDCAKLAALIHTDGASWVDSDQVFAMATVGGAAVAGGPALLGRLEVGAPADIVLIERDSLWLSGAQKIVASLVLSNGGRGIRHVLVGGRPVLRDGELTLADEQQTINKLREQTEARRESVANPSDRTRDAMRHMEQVRAAVAGSGAKDGKAMQFVGLAGRA</sequence>
<protein>
    <submittedName>
        <fullName evidence="3">Unannotated protein</fullName>
    </submittedName>
</protein>
<dbReference type="EMBL" id="CAESAO010000135">
    <property type="protein sequence ID" value="CAB4346285.1"/>
    <property type="molecule type" value="Genomic_DNA"/>
</dbReference>
<dbReference type="InterPro" id="IPR006680">
    <property type="entry name" value="Amidohydro-rel"/>
</dbReference>
<dbReference type="GO" id="GO:0016810">
    <property type="term" value="F:hydrolase activity, acting on carbon-nitrogen (but not peptide) bonds"/>
    <property type="evidence" value="ECO:0007669"/>
    <property type="project" value="InterPro"/>
</dbReference>
<dbReference type="Gene3D" id="2.30.40.10">
    <property type="entry name" value="Urease, subunit C, domain 1"/>
    <property type="match status" value="1"/>
</dbReference>
<name>A0A6J5ZW14_9ZZZZ</name>
<proteinExistence type="predicted"/>
<dbReference type="InterPro" id="IPR032466">
    <property type="entry name" value="Metal_Hydrolase"/>
</dbReference>
<gene>
    <name evidence="3" type="ORF">UFOPK3522_01317</name>
</gene>
<organism evidence="3">
    <name type="scientific">freshwater metagenome</name>
    <dbReference type="NCBI Taxonomy" id="449393"/>
    <lineage>
        <taxon>unclassified sequences</taxon>
        <taxon>metagenomes</taxon>
        <taxon>ecological metagenomes</taxon>
    </lineage>
</organism>
<evidence type="ECO:0000259" key="2">
    <source>
        <dbReference type="Pfam" id="PF01979"/>
    </source>
</evidence>
<dbReference type="SUPFAM" id="SSF51338">
    <property type="entry name" value="Composite domain of metallo-dependent hydrolases"/>
    <property type="match status" value="2"/>
</dbReference>
<feature type="domain" description="Amidohydrolase-related" evidence="2">
    <location>
        <begin position="46"/>
        <end position="419"/>
    </location>
</feature>
<dbReference type="AlphaFoldDB" id="A0A6J5ZW14"/>